<dbReference type="EMBL" id="JAJFAZ020000001">
    <property type="protein sequence ID" value="KAI5354808.1"/>
    <property type="molecule type" value="Genomic_DNA"/>
</dbReference>
<accession>A0AAD4ZV38</accession>
<comment type="caution">
    <text evidence="1">The sequence shown here is derived from an EMBL/GenBank/DDBJ whole genome shotgun (WGS) entry which is preliminary data.</text>
</comment>
<gene>
    <name evidence="1" type="ORF">L3X38_007703</name>
</gene>
<proteinExistence type="predicted"/>
<protein>
    <submittedName>
        <fullName evidence="1">Uncharacterized protein</fullName>
    </submittedName>
</protein>
<sequence length="108" mass="12431">MQTCIMEQKMERRFYNFLFRVVNIEAEHCRSLQEEAIRCKGVMCSFEKFEDRVEGIEPRILPEGVNTPNHYTSGSFAKESRFKDEDVTKTGGGIQSLLTVLFGGWSTI</sequence>
<dbReference type="AlphaFoldDB" id="A0AAD4ZV38"/>
<keyword evidence="2" id="KW-1185">Reference proteome</keyword>
<evidence type="ECO:0000313" key="2">
    <source>
        <dbReference type="Proteomes" id="UP001054821"/>
    </source>
</evidence>
<name>A0AAD4ZV38_PRUDU</name>
<evidence type="ECO:0000313" key="1">
    <source>
        <dbReference type="EMBL" id="KAI5354808.1"/>
    </source>
</evidence>
<organism evidence="1 2">
    <name type="scientific">Prunus dulcis</name>
    <name type="common">Almond</name>
    <name type="synonym">Amygdalus dulcis</name>
    <dbReference type="NCBI Taxonomy" id="3755"/>
    <lineage>
        <taxon>Eukaryota</taxon>
        <taxon>Viridiplantae</taxon>
        <taxon>Streptophyta</taxon>
        <taxon>Embryophyta</taxon>
        <taxon>Tracheophyta</taxon>
        <taxon>Spermatophyta</taxon>
        <taxon>Magnoliopsida</taxon>
        <taxon>eudicotyledons</taxon>
        <taxon>Gunneridae</taxon>
        <taxon>Pentapetalae</taxon>
        <taxon>rosids</taxon>
        <taxon>fabids</taxon>
        <taxon>Rosales</taxon>
        <taxon>Rosaceae</taxon>
        <taxon>Amygdaloideae</taxon>
        <taxon>Amygdaleae</taxon>
        <taxon>Prunus</taxon>
    </lineage>
</organism>
<dbReference type="Proteomes" id="UP001054821">
    <property type="component" value="Chromosome 1"/>
</dbReference>
<reference evidence="1 2" key="1">
    <citation type="journal article" date="2022" name="G3 (Bethesda)">
        <title>Whole-genome sequence and methylome profiling of the almond [Prunus dulcis (Mill.) D.A. Webb] cultivar 'Nonpareil'.</title>
        <authorList>
            <person name="D'Amico-Willman K.M."/>
            <person name="Ouma W.Z."/>
            <person name="Meulia T."/>
            <person name="Sideli G.M."/>
            <person name="Gradziel T.M."/>
            <person name="Fresnedo-Ramirez J."/>
        </authorList>
    </citation>
    <scope>NUCLEOTIDE SEQUENCE [LARGE SCALE GENOMIC DNA]</scope>
    <source>
        <strain evidence="1">Clone GOH B32 T37-40</strain>
    </source>
</reference>